<dbReference type="Gene3D" id="3.30.710.10">
    <property type="entry name" value="Potassium Channel Kv1.1, Chain A"/>
    <property type="match status" value="1"/>
</dbReference>
<protein>
    <submittedName>
        <fullName evidence="2">Uncharacterized protein</fullName>
    </submittedName>
</protein>
<accession>A0A4U9FFP5</accession>
<dbReference type="InterPro" id="IPR011333">
    <property type="entry name" value="SKP1/BTB/POZ_sf"/>
</dbReference>
<evidence type="ECO:0000313" key="2">
    <source>
        <dbReference type="EMBL" id="VIO52263.1"/>
    </source>
</evidence>
<dbReference type="EMBL" id="CAAKMV010000022">
    <property type="protein sequence ID" value="VIO52263.1"/>
    <property type="molecule type" value="Genomic_DNA"/>
</dbReference>
<dbReference type="SUPFAM" id="SSF54695">
    <property type="entry name" value="POZ domain"/>
    <property type="match status" value="1"/>
</dbReference>
<organism evidence="2">
    <name type="scientific">Gibberella zeae</name>
    <name type="common">Wheat head blight fungus</name>
    <name type="synonym">Fusarium graminearum</name>
    <dbReference type="NCBI Taxonomy" id="5518"/>
    <lineage>
        <taxon>Eukaryota</taxon>
        <taxon>Fungi</taxon>
        <taxon>Dikarya</taxon>
        <taxon>Ascomycota</taxon>
        <taxon>Pezizomycotina</taxon>
        <taxon>Sordariomycetes</taxon>
        <taxon>Hypocreomycetidae</taxon>
        <taxon>Hypocreales</taxon>
        <taxon>Nectriaceae</taxon>
        <taxon>Fusarium</taxon>
    </lineage>
</organism>
<feature type="non-terminal residue" evidence="2">
    <location>
        <position position="1"/>
    </location>
</feature>
<name>A0A4U9FFP5_GIBZA</name>
<sequence>AWQVQIFFLGGCFPLHLSPDRSTLRQTFYFSHASHSFTMEGSSGARGDAEHHLIEELCASSTLASFYNLLHDGENADIIIVCGNREFKAHRAVVCAQSLWFNVAFTAPAKKRIIRKTELKGVDPDVFQRFLEFLYTGTYTVDGDTSRFLTTPSITADIESLLKDYPGWHKASSETTAPDSPKRPVRRSSRLNSTAESMDETPDPDSMMTTESPMATGTTPNSSLPPESREAPFKTPFPPVMAMSLELYNLASEYNVPALQLLALERFHIAAKDRWIPSWGGATWDDTKEFEDVVLDLYKIRDDQPMWKVMILLIKSKASTGDDVLKRRMREVVKEHHDLVECRELVCD</sequence>
<proteinExistence type="predicted"/>
<gene>
    <name evidence="2" type="ORF">FUG_LOCUS18688</name>
</gene>
<feature type="region of interest" description="Disordered" evidence="1">
    <location>
        <begin position="169"/>
        <end position="235"/>
    </location>
</feature>
<dbReference type="PANTHER" id="PTHR24413">
    <property type="entry name" value="SPECKLE-TYPE POZ PROTEIN"/>
    <property type="match status" value="1"/>
</dbReference>
<dbReference type="PROSITE" id="PS50097">
    <property type="entry name" value="BTB"/>
    <property type="match status" value="1"/>
</dbReference>
<evidence type="ECO:0000256" key="1">
    <source>
        <dbReference type="SAM" id="MobiDB-lite"/>
    </source>
</evidence>
<dbReference type="SMART" id="SM00225">
    <property type="entry name" value="BTB"/>
    <property type="match status" value="1"/>
</dbReference>
<dbReference type="AlphaFoldDB" id="A0A4U9FFP5"/>
<dbReference type="Pfam" id="PF00651">
    <property type="entry name" value="BTB"/>
    <property type="match status" value="1"/>
</dbReference>
<feature type="compositionally biased region" description="Polar residues" evidence="1">
    <location>
        <begin position="207"/>
        <end position="225"/>
    </location>
</feature>
<dbReference type="CDD" id="cd18186">
    <property type="entry name" value="BTB_POZ_ZBTB_KLHL-like"/>
    <property type="match status" value="1"/>
</dbReference>
<dbReference type="InterPro" id="IPR000210">
    <property type="entry name" value="BTB/POZ_dom"/>
</dbReference>
<reference evidence="2" key="1">
    <citation type="submission" date="2019-04" db="EMBL/GenBank/DDBJ databases">
        <authorList>
            <person name="Melise S."/>
            <person name="Noan J."/>
            <person name="Okalmin O."/>
        </authorList>
    </citation>
    <scope>NUCLEOTIDE SEQUENCE</scope>
    <source>
        <strain evidence="2">FN9</strain>
    </source>
</reference>